<proteinExistence type="predicted"/>
<dbReference type="AlphaFoldDB" id="A0A9D7LQP3"/>
<name>A0A9D7LQP3_9RHOO</name>
<evidence type="ECO:0000313" key="2">
    <source>
        <dbReference type="Proteomes" id="UP000808146"/>
    </source>
</evidence>
<gene>
    <name evidence="1" type="ORF">IPN75_13830</name>
</gene>
<dbReference type="EMBL" id="JADKBR010000017">
    <property type="protein sequence ID" value="MBK8891354.1"/>
    <property type="molecule type" value="Genomic_DNA"/>
</dbReference>
<dbReference type="Proteomes" id="UP000808146">
    <property type="component" value="Unassembled WGS sequence"/>
</dbReference>
<evidence type="ECO:0000313" key="1">
    <source>
        <dbReference type="EMBL" id="MBK8891354.1"/>
    </source>
</evidence>
<organism evidence="1 2">
    <name type="scientific">Candidatus Dechloromonas phosphorivorans</name>
    <dbReference type="NCBI Taxonomy" id="2899244"/>
    <lineage>
        <taxon>Bacteria</taxon>
        <taxon>Pseudomonadati</taxon>
        <taxon>Pseudomonadota</taxon>
        <taxon>Betaproteobacteria</taxon>
        <taxon>Rhodocyclales</taxon>
        <taxon>Azonexaceae</taxon>
        <taxon>Dechloromonas</taxon>
    </lineage>
</organism>
<reference evidence="2" key="1">
    <citation type="journal article" date="2021" name="Nat. Commun.">
        <title>Connecting structure to function with the recovery of over 1000 high-quality metagenome-assembled genomes from activated sludge using long-read sequencing.</title>
        <authorList>
            <person name="Singleton C.M."/>
            <person name="Petriglieri F."/>
            <person name="Kristensen J.M."/>
            <person name="Kirkegaard R.H."/>
            <person name="Michaelsen T.Y."/>
            <person name="Andersen M.H."/>
            <person name="Kondrotaite Z."/>
            <person name="Karst S.M."/>
            <person name="Dueholm M.S."/>
            <person name="Nielsen P.H."/>
            <person name="Albertsen M."/>
        </authorList>
    </citation>
    <scope>NUCLEOTIDE SEQUENCE [LARGE SCALE GENOMIC DNA]</scope>
</reference>
<accession>A0A9D7LQP3</accession>
<protein>
    <submittedName>
        <fullName evidence="1">Uncharacterized protein</fullName>
    </submittedName>
</protein>
<comment type="caution">
    <text evidence="1">The sequence shown here is derived from an EMBL/GenBank/DDBJ whole genome shotgun (WGS) entry which is preliminary data.</text>
</comment>
<sequence>MKNGDRIAVHFTAGGVGVSFDHELRGKMSSGACRCALLKVWLAEVW</sequence>